<dbReference type="InterPro" id="IPR000073">
    <property type="entry name" value="AB_hydrolase_1"/>
</dbReference>
<gene>
    <name evidence="2" type="ORF">KZJ38_18865</name>
</gene>
<dbReference type="Gene3D" id="3.40.50.1820">
    <property type="entry name" value="alpha/beta hydrolase"/>
    <property type="match status" value="1"/>
</dbReference>
<dbReference type="InterPro" id="IPR029058">
    <property type="entry name" value="AB_hydrolase_fold"/>
</dbReference>
<keyword evidence="3" id="KW-1185">Reference proteome</keyword>
<protein>
    <submittedName>
        <fullName evidence="2">Alpha/beta fold hydrolase</fullName>
    </submittedName>
</protein>
<feature type="domain" description="AB hydrolase-1" evidence="1">
    <location>
        <begin position="50"/>
        <end position="279"/>
    </location>
</feature>
<organism evidence="2 3">
    <name type="scientific">Paraburkholderia edwinii</name>
    <dbReference type="NCBI Taxonomy" id="2861782"/>
    <lineage>
        <taxon>Bacteria</taxon>
        <taxon>Pseudomonadati</taxon>
        <taxon>Pseudomonadota</taxon>
        <taxon>Betaproteobacteria</taxon>
        <taxon>Burkholderiales</taxon>
        <taxon>Burkholderiaceae</taxon>
        <taxon>Paraburkholderia</taxon>
    </lineage>
</organism>
<sequence>MADLISVPAAALAEGRATLARLDARATHHRYRLASGVRVVWRAFGSGKPLVLMHGGHGSWTHWVRNIEALAAIRAVWVPDLPGYGDSDALPLGADFEAFLAATLESIDGLVGASTEIDLGGFSFGGVVASTLACRRPVGKLALVGSAGHGGKRRQQRELLNWKKVEAEDERRALFDANLKSFMLYAPGNADSLALTVYEEACLKTRFRSKDVSLANTLGPLLKTADVDPLLLWGTHDVTAADPQAFSDQLHAQGVRHRFGLVANAGHWAQFEAADEVNRRVIEYLSEAREAGEADKASA</sequence>
<dbReference type="PANTHER" id="PTHR46438:SF11">
    <property type="entry name" value="LIPASE-RELATED"/>
    <property type="match status" value="1"/>
</dbReference>
<dbReference type="RefSeq" id="WP_219797689.1">
    <property type="nucleotide sequence ID" value="NZ_CP080095.1"/>
</dbReference>
<accession>A0ABX8UIA5</accession>
<proteinExistence type="predicted"/>
<dbReference type="SUPFAM" id="SSF53474">
    <property type="entry name" value="alpha/beta-Hydrolases"/>
    <property type="match status" value="1"/>
</dbReference>
<dbReference type="Pfam" id="PF12697">
    <property type="entry name" value="Abhydrolase_6"/>
    <property type="match status" value="1"/>
</dbReference>
<evidence type="ECO:0000313" key="2">
    <source>
        <dbReference type="EMBL" id="QYD68296.1"/>
    </source>
</evidence>
<name>A0ABX8UIA5_9BURK</name>
<dbReference type="GO" id="GO:0016787">
    <property type="term" value="F:hydrolase activity"/>
    <property type="evidence" value="ECO:0007669"/>
    <property type="project" value="UniProtKB-KW"/>
</dbReference>
<keyword evidence="2" id="KW-0378">Hydrolase</keyword>
<dbReference type="Proteomes" id="UP000826462">
    <property type="component" value="Chromosome 1"/>
</dbReference>
<evidence type="ECO:0000313" key="3">
    <source>
        <dbReference type="Proteomes" id="UP000826462"/>
    </source>
</evidence>
<dbReference type="EMBL" id="CP080095">
    <property type="protein sequence ID" value="QYD68296.1"/>
    <property type="molecule type" value="Genomic_DNA"/>
</dbReference>
<dbReference type="PANTHER" id="PTHR46438">
    <property type="entry name" value="ALPHA/BETA-HYDROLASES SUPERFAMILY PROTEIN"/>
    <property type="match status" value="1"/>
</dbReference>
<reference evidence="2 3" key="1">
    <citation type="submission" date="2021-07" db="EMBL/GenBank/DDBJ databases">
        <title>Paraburkholderia edwinii protects Aspergillus sp. from phenazines by acting as a toxin sponge.</title>
        <authorList>
            <person name="Dahlstrom K.M."/>
            <person name="Newman D.K."/>
        </authorList>
    </citation>
    <scope>NUCLEOTIDE SEQUENCE [LARGE SCALE GENOMIC DNA]</scope>
    <source>
        <strain evidence="2 3">Pe01</strain>
    </source>
</reference>
<evidence type="ECO:0000259" key="1">
    <source>
        <dbReference type="Pfam" id="PF12697"/>
    </source>
</evidence>